<evidence type="ECO:0008006" key="6">
    <source>
        <dbReference type="Google" id="ProtNLM"/>
    </source>
</evidence>
<evidence type="ECO:0000256" key="3">
    <source>
        <dbReference type="SAM" id="Phobius"/>
    </source>
</evidence>
<evidence type="ECO:0000313" key="4">
    <source>
        <dbReference type="EMBL" id="PTQ56145.1"/>
    </source>
</evidence>
<dbReference type="EMBL" id="PEBX01000042">
    <property type="protein sequence ID" value="PTQ56145.1"/>
    <property type="molecule type" value="Genomic_DNA"/>
</dbReference>
<protein>
    <recommendedName>
        <fullName evidence="6">Prepilin-type N-terminal cleavage/methylation domain-containing protein</fullName>
    </recommendedName>
</protein>
<dbReference type="InterPro" id="IPR045584">
    <property type="entry name" value="Pilin-like"/>
</dbReference>
<feature type="transmembrane region" description="Helical" evidence="3">
    <location>
        <begin position="12"/>
        <end position="33"/>
    </location>
</feature>
<dbReference type="AlphaFoldDB" id="A0A2R6Y0F2"/>
<sequence>MQERKKDAGYTLIELLIVLSLIGLTVPAMLLLYQHAVVALASREADIRQIENSQFVNRYVRNWWVQYADGYDASKPSNQQLLTQEPKIYWSKNTADITRLEVTVPNPKDSSKPYYFAFRKDRDSTPNMWRLIWDTSKGFYSARAGALAEWPLFDNVNPDVTGLWIVRPGQLSPENLEKKAMSPVPMSWAVVHWRSYRPDQGGKPKPVYAQTSFGPWPLSPEWIKAP</sequence>
<gene>
    <name evidence="4" type="ORF">BSOLF_0751</name>
</gene>
<organism evidence="4 5">
    <name type="scientific">Candidatus Carbonibacillus altaicus</name>
    <dbReference type="NCBI Taxonomy" id="2163959"/>
    <lineage>
        <taxon>Bacteria</taxon>
        <taxon>Bacillati</taxon>
        <taxon>Bacillota</taxon>
        <taxon>Bacilli</taxon>
        <taxon>Bacillales</taxon>
        <taxon>Candidatus Carbonibacillus</taxon>
    </lineage>
</organism>
<dbReference type="NCBIfam" id="TIGR02532">
    <property type="entry name" value="IV_pilin_GFxxxE"/>
    <property type="match status" value="1"/>
</dbReference>
<reference evidence="5" key="1">
    <citation type="journal article" date="2018" name="Sci. Rep.">
        <title>Lignite coal burning seam in the remote Altai Mountains harbors a hydrogen-driven thermophilic microbial community.</title>
        <authorList>
            <person name="Kadnikov V.V."/>
            <person name="Mardanov A.V."/>
            <person name="Ivasenko D.A."/>
            <person name="Antsiferov D.V."/>
            <person name="Beletsky A.V."/>
            <person name="Karnachuk O.V."/>
            <person name="Ravin N.V."/>
        </authorList>
    </citation>
    <scope>NUCLEOTIDE SEQUENCE [LARGE SCALE GENOMIC DNA]</scope>
</reference>
<proteinExistence type="predicted"/>
<accession>A0A2R6Y0F2</accession>
<keyword evidence="3" id="KW-0472">Membrane</keyword>
<dbReference type="Proteomes" id="UP000244338">
    <property type="component" value="Unassembled WGS sequence"/>
</dbReference>
<evidence type="ECO:0000313" key="5">
    <source>
        <dbReference type="Proteomes" id="UP000244338"/>
    </source>
</evidence>
<comment type="subcellular location">
    <subcellularLocation>
        <location evidence="1">Cell surface</location>
    </subcellularLocation>
</comment>
<evidence type="ECO:0000256" key="2">
    <source>
        <dbReference type="ARBA" id="ARBA00023287"/>
    </source>
</evidence>
<keyword evidence="3" id="KW-1133">Transmembrane helix</keyword>
<dbReference type="GO" id="GO:0030420">
    <property type="term" value="P:establishment of competence for transformation"/>
    <property type="evidence" value="ECO:0007669"/>
    <property type="project" value="UniProtKB-KW"/>
</dbReference>
<keyword evidence="3" id="KW-0812">Transmembrane</keyword>
<dbReference type="InterPro" id="IPR012902">
    <property type="entry name" value="N_methyl_site"/>
</dbReference>
<evidence type="ECO:0000256" key="1">
    <source>
        <dbReference type="ARBA" id="ARBA00004241"/>
    </source>
</evidence>
<comment type="caution">
    <text evidence="4">The sequence shown here is derived from an EMBL/GenBank/DDBJ whole genome shotgun (WGS) entry which is preliminary data.</text>
</comment>
<keyword evidence="2" id="KW-0178">Competence</keyword>
<dbReference type="Pfam" id="PF07963">
    <property type="entry name" value="N_methyl"/>
    <property type="match status" value="1"/>
</dbReference>
<dbReference type="GO" id="GO:0009986">
    <property type="term" value="C:cell surface"/>
    <property type="evidence" value="ECO:0007669"/>
    <property type="project" value="UniProtKB-SubCell"/>
</dbReference>
<name>A0A2R6Y0F2_9BACL</name>
<dbReference type="SUPFAM" id="SSF54523">
    <property type="entry name" value="Pili subunits"/>
    <property type="match status" value="1"/>
</dbReference>